<proteinExistence type="predicted"/>
<evidence type="ECO:0008006" key="5">
    <source>
        <dbReference type="Google" id="ProtNLM"/>
    </source>
</evidence>
<accession>A0A7W7H4K6</accession>
<sequence>MSLADATWLSVADKAGSIVGASAGIASLILSVLAARQQRQAPPATRTRSDLWSLSVSVLLPASLAVAVSWAGPRAAARLGLPRLYPPMIGFVLGLVAFAALIRWLVRWSRAPAASTDINALLTAQLSAARDQMYDLTGTAADPLHVYVRQLVRGAADAGEPRIRAETMISRHRHVVLTAGPGGGKSTLAARLVVDTSSWWLNAPRWRTRIGPPYDGVVALRAPATSLVTASLEESLGLPDPVASPHGLLTRPPFPGAAWLVCVDGIDEIVDPRERARVLRLLSHEVSSRPRWVRFLITSRSLPPGELPPLVESGARQFHLEEFDPEGLGLFAKAWFAHQAPSDASKAETAGEASRFLSRIEAAGLGGLARNPLMATMAATIYQNDRGADLPTDRTDLYRAFIRVLRRARSIPLDRMPAGPRPVSATSELTAFAARVDGRIDELLVVSASATVSSGRLNPLAQAVVRAESACTPKILSGTTRFDRLNTLRQRLIATSLTVPQSVGIAFIHRSIAEYLAADPAGGAFDEVRWRLDFADPARRSYALFCLARRANDISGVVARLLTGAAADPVGAGRILADGMAVQPEVEKAVADALLTRTRHDHETTADCLAVLLGIATARPWLRRRLEELLDDRTEPLAFRCKLAAVLFDQEPVRHRRTIRELSVEALQSVDARAYLIGRVEKLDPEFAVFMLRRLPRPRTATVSMPAPANVRQLMAHCALHGTELHARFEAALVSLGEPGVREALDEMLQTGALTPTERMQAAAALDIGDSRLTMAVHRDTLHDVRASTSERRIAAQALSVYGDEDAIQVLHQIALAGNCRPIDRFDAIDALERLQDPLAFLALERMTTDPGLKKLDRREAERRLVARRAEVTPAPTQVAARTPASSPAEEIFRRLEKAWVLARSKSDEGAETIRTIAADRDLPTACRTTAADMLIRLGDTTAGPVLRDIVLTDYYSDEVRIEAAAALLFLDDKLGRQTLRAANDPRPPRPRRRERLQPRRRNGRRRPMLDGL</sequence>
<keyword evidence="2" id="KW-0472">Membrane</keyword>
<evidence type="ECO:0000313" key="4">
    <source>
        <dbReference type="Proteomes" id="UP000546162"/>
    </source>
</evidence>
<dbReference type="AlphaFoldDB" id="A0A7W7H4K6"/>
<feature type="region of interest" description="Disordered" evidence="1">
    <location>
        <begin position="980"/>
        <end position="1013"/>
    </location>
</feature>
<keyword evidence="2" id="KW-1133">Transmembrane helix</keyword>
<gene>
    <name evidence="3" type="ORF">BJY16_007272</name>
</gene>
<name>A0A7W7H4K6_9ACTN</name>
<feature type="transmembrane region" description="Helical" evidence="2">
    <location>
        <begin position="15"/>
        <end position="35"/>
    </location>
</feature>
<dbReference type="EMBL" id="JACHNB010000001">
    <property type="protein sequence ID" value="MBB4743813.1"/>
    <property type="molecule type" value="Genomic_DNA"/>
</dbReference>
<dbReference type="Proteomes" id="UP000546162">
    <property type="component" value="Unassembled WGS sequence"/>
</dbReference>
<evidence type="ECO:0000313" key="3">
    <source>
        <dbReference type="EMBL" id="MBB4743813.1"/>
    </source>
</evidence>
<reference evidence="3 4" key="1">
    <citation type="submission" date="2020-08" db="EMBL/GenBank/DDBJ databases">
        <title>Sequencing the genomes of 1000 actinobacteria strains.</title>
        <authorList>
            <person name="Klenk H.-P."/>
        </authorList>
    </citation>
    <scope>NUCLEOTIDE SEQUENCE [LARGE SCALE GENOMIC DNA]</scope>
    <source>
        <strain evidence="3 4">DSM 45809</strain>
    </source>
</reference>
<organism evidence="3 4">
    <name type="scientific">Actinoplanes octamycinicus</name>
    <dbReference type="NCBI Taxonomy" id="135948"/>
    <lineage>
        <taxon>Bacteria</taxon>
        <taxon>Bacillati</taxon>
        <taxon>Actinomycetota</taxon>
        <taxon>Actinomycetes</taxon>
        <taxon>Micromonosporales</taxon>
        <taxon>Micromonosporaceae</taxon>
        <taxon>Actinoplanes</taxon>
    </lineage>
</organism>
<evidence type="ECO:0000256" key="1">
    <source>
        <dbReference type="SAM" id="MobiDB-lite"/>
    </source>
</evidence>
<keyword evidence="4" id="KW-1185">Reference proteome</keyword>
<evidence type="ECO:0000256" key="2">
    <source>
        <dbReference type="SAM" id="Phobius"/>
    </source>
</evidence>
<protein>
    <recommendedName>
        <fullName evidence="5">NACHT domain-containing protein</fullName>
    </recommendedName>
</protein>
<keyword evidence="2" id="KW-0812">Transmembrane</keyword>
<feature type="compositionally biased region" description="Basic residues" evidence="1">
    <location>
        <begin position="989"/>
        <end position="1007"/>
    </location>
</feature>
<feature type="transmembrane region" description="Helical" evidence="2">
    <location>
        <begin position="84"/>
        <end position="106"/>
    </location>
</feature>
<dbReference type="RefSeq" id="WP_185044061.1">
    <property type="nucleotide sequence ID" value="NZ_BAABFG010000005.1"/>
</dbReference>
<comment type="caution">
    <text evidence="3">The sequence shown here is derived from an EMBL/GenBank/DDBJ whole genome shotgun (WGS) entry which is preliminary data.</text>
</comment>